<name>A0A381T2F8_9ZZZZ</name>
<dbReference type="Pfam" id="PF04024">
    <property type="entry name" value="PspC"/>
    <property type="match status" value="2"/>
</dbReference>
<evidence type="ECO:0000256" key="5">
    <source>
        <dbReference type="ARBA" id="ARBA00023136"/>
    </source>
</evidence>
<dbReference type="PANTHER" id="PTHR33885:SF3">
    <property type="entry name" value="PHAGE SHOCK PROTEIN C"/>
    <property type="match status" value="1"/>
</dbReference>
<keyword evidence="4 6" id="KW-1133">Transmembrane helix</keyword>
<keyword evidence="5 6" id="KW-0472">Membrane</keyword>
<evidence type="ECO:0000256" key="2">
    <source>
        <dbReference type="ARBA" id="ARBA00022475"/>
    </source>
</evidence>
<dbReference type="GO" id="GO:0005886">
    <property type="term" value="C:plasma membrane"/>
    <property type="evidence" value="ECO:0007669"/>
    <property type="project" value="UniProtKB-SubCell"/>
</dbReference>
<keyword evidence="3 6" id="KW-0812">Transmembrane</keyword>
<evidence type="ECO:0000256" key="6">
    <source>
        <dbReference type="SAM" id="Phobius"/>
    </source>
</evidence>
<protein>
    <recommendedName>
        <fullName evidence="7">Phage shock protein PspC N-terminal domain-containing protein</fullName>
    </recommendedName>
</protein>
<feature type="transmembrane region" description="Helical" evidence="6">
    <location>
        <begin position="6"/>
        <end position="32"/>
    </location>
</feature>
<proteinExistence type="predicted"/>
<evidence type="ECO:0000259" key="7">
    <source>
        <dbReference type="Pfam" id="PF04024"/>
    </source>
</evidence>
<feature type="domain" description="Phage shock protein PspC N-terminal" evidence="7">
    <location>
        <begin position="121"/>
        <end position="176"/>
    </location>
</feature>
<comment type="subcellular location">
    <subcellularLocation>
        <location evidence="1">Cell membrane</location>
        <topology evidence="1">Single-pass membrane protein</topology>
    </subcellularLocation>
</comment>
<dbReference type="PANTHER" id="PTHR33885">
    <property type="entry name" value="PHAGE SHOCK PROTEIN C"/>
    <property type="match status" value="1"/>
</dbReference>
<gene>
    <name evidence="8" type="ORF">METZ01_LOCUS62602</name>
</gene>
<dbReference type="EMBL" id="UINC01003848">
    <property type="protein sequence ID" value="SVA09748.1"/>
    <property type="molecule type" value="Genomic_DNA"/>
</dbReference>
<evidence type="ECO:0000256" key="1">
    <source>
        <dbReference type="ARBA" id="ARBA00004162"/>
    </source>
</evidence>
<organism evidence="8">
    <name type="scientific">marine metagenome</name>
    <dbReference type="NCBI Taxonomy" id="408172"/>
    <lineage>
        <taxon>unclassified sequences</taxon>
        <taxon>metagenomes</taxon>
        <taxon>ecological metagenomes</taxon>
    </lineage>
</organism>
<dbReference type="AlphaFoldDB" id="A0A381T2F8"/>
<dbReference type="InterPro" id="IPR052027">
    <property type="entry name" value="PspC"/>
</dbReference>
<reference evidence="8" key="1">
    <citation type="submission" date="2018-05" db="EMBL/GenBank/DDBJ databases">
        <authorList>
            <person name="Lanie J.A."/>
            <person name="Ng W.-L."/>
            <person name="Kazmierczak K.M."/>
            <person name="Andrzejewski T.M."/>
            <person name="Davidsen T.M."/>
            <person name="Wayne K.J."/>
            <person name="Tettelin H."/>
            <person name="Glass J.I."/>
            <person name="Rusch D."/>
            <person name="Podicherti R."/>
            <person name="Tsui H.-C.T."/>
            <person name="Winkler M.E."/>
        </authorList>
    </citation>
    <scope>NUCLEOTIDE SEQUENCE</scope>
</reference>
<accession>A0A381T2F8</accession>
<dbReference type="InterPro" id="IPR007168">
    <property type="entry name" value="Phageshock_PspC_N"/>
</dbReference>
<keyword evidence="2" id="KW-1003">Cell membrane</keyword>
<evidence type="ECO:0000313" key="8">
    <source>
        <dbReference type="EMBL" id="SVA09748.1"/>
    </source>
</evidence>
<sequence length="185" mass="20574">MDPALVRLVWIFFTLFGGSGILAYILALIMIPNESYVYTQSSEPEKKSEGSPLFWKVLLVMVGIILFFQYRELFGMILDSFWGSGINVVFSLLLIGVGVYLLYFRKGVKPSILEGDGENSLHLSTTEKKIFGLCGGIAKSLQIDVVIIRFLWIFGTFLSAGTGILLYLLLSFILPKPSTISKESV</sequence>
<feature type="transmembrane region" description="Helical" evidence="6">
    <location>
        <begin position="53"/>
        <end position="70"/>
    </location>
</feature>
<feature type="domain" description="Phage shock protein PspC N-terminal" evidence="7">
    <location>
        <begin position="1"/>
        <end position="34"/>
    </location>
</feature>
<feature type="transmembrane region" description="Helical" evidence="6">
    <location>
        <begin position="150"/>
        <end position="174"/>
    </location>
</feature>
<feature type="transmembrane region" description="Helical" evidence="6">
    <location>
        <begin position="82"/>
        <end position="103"/>
    </location>
</feature>
<evidence type="ECO:0000256" key="3">
    <source>
        <dbReference type="ARBA" id="ARBA00022692"/>
    </source>
</evidence>
<evidence type="ECO:0000256" key="4">
    <source>
        <dbReference type="ARBA" id="ARBA00022989"/>
    </source>
</evidence>